<gene>
    <name evidence="1" type="ORF">BWX89_00652</name>
</gene>
<name>A0A1V6CB37_UNCT6</name>
<evidence type="ECO:0000313" key="1">
    <source>
        <dbReference type="EMBL" id="OQB74086.1"/>
    </source>
</evidence>
<dbReference type="Proteomes" id="UP000485562">
    <property type="component" value="Unassembled WGS sequence"/>
</dbReference>
<organism evidence="1">
    <name type="scientific">candidate division TA06 bacterium ADurb.Bin131</name>
    <dbReference type="NCBI Taxonomy" id="1852827"/>
    <lineage>
        <taxon>Bacteria</taxon>
        <taxon>Bacteria division TA06</taxon>
    </lineage>
</organism>
<dbReference type="SUPFAM" id="SSF51726">
    <property type="entry name" value="UROD/MetE-like"/>
    <property type="match status" value="1"/>
</dbReference>
<dbReference type="EMBL" id="MWDQ01000052">
    <property type="protein sequence ID" value="OQB74086.1"/>
    <property type="molecule type" value="Genomic_DNA"/>
</dbReference>
<proteinExistence type="predicted"/>
<reference evidence="1" key="1">
    <citation type="submission" date="2017-02" db="EMBL/GenBank/DDBJ databases">
        <title>Delving into the versatile metabolic prowess of the omnipresent phylum Bacteroidetes.</title>
        <authorList>
            <person name="Nobu M.K."/>
            <person name="Mei R."/>
            <person name="Narihiro T."/>
            <person name="Kuroda K."/>
            <person name="Liu W.-T."/>
        </authorList>
    </citation>
    <scope>NUCLEOTIDE SEQUENCE</scope>
    <source>
        <strain evidence="1">ADurb.Bin131</strain>
    </source>
</reference>
<dbReference type="AlphaFoldDB" id="A0A1V6CB37"/>
<dbReference type="InterPro" id="IPR038071">
    <property type="entry name" value="UROD/MetE-like_sf"/>
</dbReference>
<comment type="caution">
    <text evidence="1">The sequence shown here is derived from an EMBL/GenBank/DDBJ whole genome shotgun (WGS) entry which is preliminary data.</text>
</comment>
<sequence>MTRKQLNLEIFEGTAKKVLWQPRLETWILFHRAEATLPEGFSNLTDLEIYDRLGCSVRYAASEGIIYYYTTYVESFEKKLDENHTELITKTEKGTLRTVFQIVPGGLGYSDNKRIVEFPVKTVEDLKILTHLMRNFNAVAIPEIFNQAANRVGNRAEPTIFLQSSGFTELIKFHAGLLGTYYLLNDSTAEVEKYLEACDERDIRVIDEALKLPCRIFNLGDHATNEFTPPPILKKYLLPRWKKISGKMSENNRFVHSHWDGNARLILPYLKESGLHAVEALTPSPMCDMTLEEIKQAVNNSIVVLDLIPAIFFLPSYPLKNLLEFTEKVIEMFIPRLILGVSDEISSAGEISRIEAISEFIDKKYGLAE</sequence>
<accession>A0A1V6CB37</accession>
<protein>
    <recommendedName>
        <fullName evidence="2">Uroporphyrinogen decarboxylase (URO-D) domain-containing protein</fullName>
    </recommendedName>
</protein>
<dbReference type="Gene3D" id="3.20.20.210">
    <property type="match status" value="1"/>
</dbReference>
<evidence type="ECO:0008006" key="2">
    <source>
        <dbReference type="Google" id="ProtNLM"/>
    </source>
</evidence>